<protein>
    <submittedName>
        <fullName evidence="2">Uncharacterized protein</fullName>
    </submittedName>
</protein>
<keyword evidence="3" id="KW-1185">Reference proteome</keyword>
<keyword evidence="1" id="KW-1133">Transmembrane helix</keyword>
<gene>
    <name evidence="2" type="ORF">TELCIR_04273</name>
</gene>
<dbReference type="AlphaFoldDB" id="A0A2G9UU29"/>
<feature type="transmembrane region" description="Helical" evidence="1">
    <location>
        <begin position="56"/>
        <end position="75"/>
    </location>
</feature>
<sequence length="96" mass="9838">MTAVGAVGPGSTMTAVGAPAGGPGSTMTAVGAPAGEYYLVNSDPTVKGTSRRSWGVLYAVVFPVFVISSVVIPVLKYNRNSHMVEAHESQPLCGEQ</sequence>
<dbReference type="EMBL" id="KZ345394">
    <property type="protein sequence ID" value="PIO73741.1"/>
    <property type="molecule type" value="Genomic_DNA"/>
</dbReference>
<evidence type="ECO:0000256" key="1">
    <source>
        <dbReference type="SAM" id="Phobius"/>
    </source>
</evidence>
<evidence type="ECO:0000313" key="3">
    <source>
        <dbReference type="Proteomes" id="UP000230423"/>
    </source>
</evidence>
<keyword evidence="1" id="KW-0812">Transmembrane</keyword>
<proteinExistence type="predicted"/>
<dbReference type="Proteomes" id="UP000230423">
    <property type="component" value="Unassembled WGS sequence"/>
</dbReference>
<dbReference type="OrthoDB" id="5872437at2759"/>
<name>A0A2G9UU29_TELCI</name>
<organism evidence="2 3">
    <name type="scientific">Teladorsagia circumcincta</name>
    <name type="common">Brown stomach worm</name>
    <name type="synonym">Ostertagia circumcincta</name>
    <dbReference type="NCBI Taxonomy" id="45464"/>
    <lineage>
        <taxon>Eukaryota</taxon>
        <taxon>Metazoa</taxon>
        <taxon>Ecdysozoa</taxon>
        <taxon>Nematoda</taxon>
        <taxon>Chromadorea</taxon>
        <taxon>Rhabditida</taxon>
        <taxon>Rhabditina</taxon>
        <taxon>Rhabditomorpha</taxon>
        <taxon>Strongyloidea</taxon>
        <taxon>Trichostrongylidae</taxon>
        <taxon>Teladorsagia</taxon>
    </lineage>
</organism>
<evidence type="ECO:0000313" key="2">
    <source>
        <dbReference type="EMBL" id="PIO73741.1"/>
    </source>
</evidence>
<accession>A0A2G9UU29</accession>
<reference evidence="2 3" key="1">
    <citation type="submission" date="2015-09" db="EMBL/GenBank/DDBJ databases">
        <title>Draft genome of the parasitic nematode Teladorsagia circumcincta isolate WARC Sus (inbred).</title>
        <authorList>
            <person name="Mitreva M."/>
        </authorList>
    </citation>
    <scope>NUCLEOTIDE SEQUENCE [LARGE SCALE GENOMIC DNA]</scope>
    <source>
        <strain evidence="2 3">S</strain>
    </source>
</reference>
<keyword evidence="1" id="KW-0472">Membrane</keyword>